<reference evidence="6 7" key="1">
    <citation type="submission" date="2019-07" db="EMBL/GenBank/DDBJ databases">
        <title>Whole genome shotgun sequence of Segetibacter aerophilus NBRC 106135.</title>
        <authorList>
            <person name="Hosoyama A."/>
            <person name="Uohara A."/>
            <person name="Ohji S."/>
            <person name="Ichikawa N."/>
        </authorList>
    </citation>
    <scope>NUCLEOTIDE SEQUENCE [LARGE SCALE GENOMIC DNA]</scope>
    <source>
        <strain evidence="6 7">NBRC 106135</strain>
    </source>
</reference>
<proteinExistence type="predicted"/>
<dbReference type="RefSeq" id="WP_170234251.1">
    <property type="nucleotide sequence ID" value="NZ_BJYT01000035.1"/>
</dbReference>
<evidence type="ECO:0000259" key="5">
    <source>
        <dbReference type="PROSITE" id="PS50109"/>
    </source>
</evidence>
<accession>A0A512BJ51</accession>
<dbReference type="EMBL" id="BJYT01000035">
    <property type="protein sequence ID" value="GEO11990.1"/>
    <property type="molecule type" value="Genomic_DNA"/>
</dbReference>
<dbReference type="GO" id="GO:0030295">
    <property type="term" value="F:protein kinase activator activity"/>
    <property type="evidence" value="ECO:0007669"/>
    <property type="project" value="TreeGrafter"/>
</dbReference>
<dbReference type="InterPro" id="IPR003594">
    <property type="entry name" value="HATPase_dom"/>
</dbReference>
<comment type="caution">
    <text evidence="6">The sequence shown here is derived from an EMBL/GenBank/DDBJ whole genome shotgun (WGS) entry which is preliminary data.</text>
</comment>
<keyword evidence="3" id="KW-0808">Transferase</keyword>
<dbReference type="PRINTS" id="PR00344">
    <property type="entry name" value="BCTRLSENSOR"/>
</dbReference>
<dbReference type="AlphaFoldDB" id="A0A512BJ51"/>
<sequence>MKQDQKDFVKINLSDNGIGFPQEYAASIFDSFTRLNPADVYEGTGLGLALCKKIVERHNGSISAQGEPGEGAVFTILLPL</sequence>
<dbReference type="GO" id="GO:0000156">
    <property type="term" value="F:phosphorelay response regulator activity"/>
    <property type="evidence" value="ECO:0007669"/>
    <property type="project" value="TreeGrafter"/>
</dbReference>
<evidence type="ECO:0000313" key="7">
    <source>
        <dbReference type="Proteomes" id="UP000321513"/>
    </source>
</evidence>
<gene>
    <name evidence="6" type="ORF">SAE01_44860</name>
</gene>
<dbReference type="EC" id="2.7.13.3" evidence="2"/>
<dbReference type="Proteomes" id="UP000321513">
    <property type="component" value="Unassembled WGS sequence"/>
</dbReference>
<keyword evidence="4" id="KW-0418">Kinase</keyword>
<dbReference type="Pfam" id="PF02518">
    <property type="entry name" value="HATPase_c"/>
    <property type="match status" value="1"/>
</dbReference>
<comment type="catalytic activity">
    <reaction evidence="1">
        <text>ATP + protein L-histidine = ADP + protein N-phospho-L-histidine.</text>
        <dbReference type="EC" id="2.7.13.3"/>
    </reaction>
</comment>
<evidence type="ECO:0000256" key="1">
    <source>
        <dbReference type="ARBA" id="ARBA00000085"/>
    </source>
</evidence>
<dbReference type="PANTHER" id="PTHR42878">
    <property type="entry name" value="TWO-COMPONENT HISTIDINE KINASE"/>
    <property type="match status" value="1"/>
</dbReference>
<evidence type="ECO:0000256" key="3">
    <source>
        <dbReference type="ARBA" id="ARBA00022679"/>
    </source>
</evidence>
<dbReference type="SMART" id="SM00387">
    <property type="entry name" value="HATPase_c"/>
    <property type="match status" value="1"/>
</dbReference>
<dbReference type="InterPro" id="IPR050351">
    <property type="entry name" value="BphY/WalK/GraS-like"/>
</dbReference>
<name>A0A512BJ51_9BACT</name>
<dbReference type="SUPFAM" id="SSF55874">
    <property type="entry name" value="ATPase domain of HSP90 chaperone/DNA topoisomerase II/histidine kinase"/>
    <property type="match status" value="1"/>
</dbReference>
<evidence type="ECO:0000256" key="2">
    <source>
        <dbReference type="ARBA" id="ARBA00012438"/>
    </source>
</evidence>
<evidence type="ECO:0000313" key="6">
    <source>
        <dbReference type="EMBL" id="GEO11990.1"/>
    </source>
</evidence>
<organism evidence="6 7">
    <name type="scientific">Segetibacter aerophilus</name>
    <dbReference type="NCBI Taxonomy" id="670293"/>
    <lineage>
        <taxon>Bacteria</taxon>
        <taxon>Pseudomonadati</taxon>
        <taxon>Bacteroidota</taxon>
        <taxon>Chitinophagia</taxon>
        <taxon>Chitinophagales</taxon>
        <taxon>Chitinophagaceae</taxon>
        <taxon>Segetibacter</taxon>
    </lineage>
</organism>
<dbReference type="Gene3D" id="3.30.565.10">
    <property type="entry name" value="Histidine kinase-like ATPase, C-terminal domain"/>
    <property type="match status" value="1"/>
</dbReference>
<dbReference type="PANTHER" id="PTHR42878:SF15">
    <property type="entry name" value="BACTERIOPHYTOCHROME"/>
    <property type="match status" value="1"/>
</dbReference>
<keyword evidence="7" id="KW-1185">Reference proteome</keyword>
<dbReference type="InterPro" id="IPR005467">
    <property type="entry name" value="His_kinase_dom"/>
</dbReference>
<dbReference type="InterPro" id="IPR036890">
    <property type="entry name" value="HATPase_C_sf"/>
</dbReference>
<dbReference type="InterPro" id="IPR004358">
    <property type="entry name" value="Sig_transdc_His_kin-like_C"/>
</dbReference>
<dbReference type="GO" id="GO:0007234">
    <property type="term" value="P:osmosensory signaling via phosphorelay pathway"/>
    <property type="evidence" value="ECO:0007669"/>
    <property type="project" value="TreeGrafter"/>
</dbReference>
<dbReference type="PROSITE" id="PS50109">
    <property type="entry name" value="HIS_KIN"/>
    <property type="match status" value="1"/>
</dbReference>
<feature type="domain" description="Histidine kinase" evidence="5">
    <location>
        <begin position="1"/>
        <end position="80"/>
    </location>
</feature>
<protein>
    <recommendedName>
        <fullName evidence="2">histidine kinase</fullName>
        <ecNumber evidence="2">2.7.13.3</ecNumber>
    </recommendedName>
</protein>
<evidence type="ECO:0000256" key="4">
    <source>
        <dbReference type="ARBA" id="ARBA00022777"/>
    </source>
</evidence>
<dbReference type="GO" id="GO:0004673">
    <property type="term" value="F:protein histidine kinase activity"/>
    <property type="evidence" value="ECO:0007669"/>
    <property type="project" value="UniProtKB-EC"/>
</dbReference>